<name>A0ABS3P261_9BACI</name>
<evidence type="ECO:0000313" key="2">
    <source>
        <dbReference type="Proteomes" id="UP000677611"/>
    </source>
</evidence>
<sequence>MAYVNWIVNDWFNMYSLLAEVDTKWALLCYYEKKITKNIIECLQFLFYVTEKERR</sequence>
<dbReference type="EMBL" id="JAGDQJ010000022">
    <property type="protein sequence ID" value="MBO1627268.1"/>
    <property type="molecule type" value="Genomic_DNA"/>
</dbReference>
<reference evidence="1 2" key="1">
    <citation type="submission" date="2021-03" db="EMBL/GenBank/DDBJ databases">
        <title>Identification of novel Bacillus strains.</title>
        <authorList>
            <person name="Xiao Z."/>
            <person name="Li Y."/>
            <person name="Shen J."/>
        </authorList>
    </citation>
    <scope>NUCLEOTIDE SEQUENCE [LARGE SCALE GENOMIC DNA]</scope>
    <source>
        <strain evidence="1 2">SY8</strain>
    </source>
</reference>
<organism evidence="1 2">
    <name type="scientific">Bacillus arachidis</name>
    <dbReference type="NCBI Taxonomy" id="2819290"/>
    <lineage>
        <taxon>Bacteria</taxon>
        <taxon>Bacillati</taxon>
        <taxon>Bacillota</taxon>
        <taxon>Bacilli</taxon>
        <taxon>Bacillales</taxon>
        <taxon>Bacillaceae</taxon>
        <taxon>Bacillus</taxon>
    </lineage>
</organism>
<gene>
    <name evidence="1" type="ORF">J4P90_18920</name>
</gene>
<dbReference type="Proteomes" id="UP000677611">
    <property type="component" value="Unassembled WGS sequence"/>
</dbReference>
<evidence type="ECO:0000313" key="1">
    <source>
        <dbReference type="EMBL" id="MBO1627268.1"/>
    </source>
</evidence>
<accession>A0ABS3P261</accession>
<comment type="caution">
    <text evidence="1">The sequence shown here is derived from an EMBL/GenBank/DDBJ whole genome shotgun (WGS) entry which is preliminary data.</text>
</comment>
<proteinExistence type="predicted"/>
<keyword evidence="2" id="KW-1185">Reference proteome</keyword>
<protein>
    <submittedName>
        <fullName evidence="1">Uncharacterized protein</fullName>
    </submittedName>
</protein>